<dbReference type="OrthoDB" id="11624at10239"/>
<dbReference type="Proteomes" id="UP000240564">
    <property type="component" value="Segment"/>
</dbReference>
<dbReference type="EMBL" id="MG775259">
    <property type="protein sequence ID" value="AUV61812.1"/>
    <property type="molecule type" value="Genomic_DNA"/>
</dbReference>
<name>A0A2K9VHQ7_9CAUD</name>
<organism evidence="1 2">
    <name type="scientific">Pseudomonas phage Bjorn</name>
    <dbReference type="NCBI Taxonomy" id="2079288"/>
    <lineage>
        <taxon>Viruses</taxon>
        <taxon>Duplodnaviria</taxon>
        <taxon>Heunggongvirae</taxon>
        <taxon>Uroviricota</taxon>
        <taxon>Caudoviricetes</taxon>
        <taxon>Bjornvirus</taxon>
        <taxon>Bjornvirus bjorn</taxon>
    </lineage>
</organism>
<evidence type="ECO:0000313" key="2">
    <source>
        <dbReference type="Proteomes" id="UP000240564"/>
    </source>
</evidence>
<keyword evidence="2" id="KW-1185">Reference proteome</keyword>
<protein>
    <recommendedName>
        <fullName evidence="3">Terminase small subunit</fullName>
    </recommendedName>
</protein>
<accession>A0A2K9VHQ7</accession>
<evidence type="ECO:0008006" key="3">
    <source>
        <dbReference type="Google" id="ProtNLM"/>
    </source>
</evidence>
<gene>
    <name evidence="1" type="ORF">PsPhBjorn_gp04</name>
</gene>
<evidence type="ECO:0000313" key="1">
    <source>
        <dbReference type="EMBL" id="AUV61812.1"/>
    </source>
</evidence>
<sequence length="150" mass="16645">MSVVLITDAPKATKQEKLDLYCQGIANGLSKERAYIEAGYAEGMARANAQKYHRQNAQYIQGFLSEHIGSHAPTALKVLLEIMNDPNEKGGIRLKATQDILDRAGFGAKQKLEITTKEVKDLSTEELQDEIRKLTEDNPDLLKIFGAKAE</sequence>
<reference evidence="1 2" key="1">
    <citation type="submission" date="2018-01" db="EMBL/GenBank/DDBJ databases">
        <title>Pseudomonas phages infecting Pseudomonas sp. isolated from Prunus avium.</title>
        <authorList>
            <person name="Colberg O."/>
            <person name="Byth Carstens A."/>
        </authorList>
    </citation>
    <scope>NUCLEOTIDE SEQUENCE [LARGE SCALE GENOMIC DNA]</scope>
</reference>
<proteinExistence type="predicted"/>